<dbReference type="RefSeq" id="WP_171201405.1">
    <property type="nucleotide sequence ID" value="NZ_BAAANP010000002.1"/>
</dbReference>
<accession>A0A849BPQ8</accession>
<evidence type="ECO:0000313" key="2">
    <source>
        <dbReference type="Proteomes" id="UP000555552"/>
    </source>
</evidence>
<comment type="caution">
    <text evidence="1">The sequence shown here is derived from an EMBL/GenBank/DDBJ whole genome shotgun (WGS) entry which is preliminary data.</text>
</comment>
<keyword evidence="2" id="KW-1185">Reference proteome</keyword>
<name>A0A849BPQ8_9ACTN</name>
<protein>
    <submittedName>
        <fullName evidence="1">Uncharacterized protein</fullName>
    </submittedName>
</protein>
<evidence type="ECO:0000313" key="1">
    <source>
        <dbReference type="EMBL" id="NNH21536.1"/>
    </source>
</evidence>
<gene>
    <name evidence="1" type="ORF">HLB09_00240</name>
</gene>
<dbReference type="Proteomes" id="UP000555552">
    <property type="component" value="Unassembled WGS sequence"/>
</dbReference>
<reference evidence="1 2" key="1">
    <citation type="submission" date="2020-05" db="EMBL/GenBank/DDBJ databases">
        <title>MicrobeNet Type strains.</title>
        <authorList>
            <person name="Nicholson A.C."/>
        </authorList>
    </citation>
    <scope>NUCLEOTIDE SEQUENCE [LARGE SCALE GENOMIC DNA]</scope>
    <source>
        <strain evidence="1 2">JCM 14547</strain>
    </source>
</reference>
<dbReference type="AlphaFoldDB" id="A0A849BPQ8"/>
<dbReference type="EMBL" id="JABEMA010000002">
    <property type="protein sequence ID" value="NNH21536.1"/>
    <property type="molecule type" value="Genomic_DNA"/>
</dbReference>
<proteinExistence type="predicted"/>
<sequence length="288" mass="32133">MGNVITYMAPPAAVETEVDIPIDSQSEAAPLSSIVQLAERDLNSVSRERLQAVMGQPDLSIETIRANRGFDPELQIEAARQLKSQRALRRNFAWSGYPTANEGRAVLEFAFVQLMSPRQRRGMNVNRLLGTLGAVRDAQGDFRELVARQNMYRFPSEDLSDVVASVLAFQRNWMGFTIPSLLRASQRIYNEVATSLGEARGNYEFYLSRVENLFLAPNLLELDEYGLPLPLALRFSQLGMVEEGDISQVLESFIALAQQPRTRSALSEVELWIVDDVLAGLGVVSRPN</sequence>
<organism evidence="1 2">
    <name type="scientific">Pseudokineococcus marinus</name>
    <dbReference type="NCBI Taxonomy" id="351215"/>
    <lineage>
        <taxon>Bacteria</taxon>
        <taxon>Bacillati</taxon>
        <taxon>Actinomycetota</taxon>
        <taxon>Actinomycetes</taxon>
        <taxon>Kineosporiales</taxon>
        <taxon>Kineosporiaceae</taxon>
        <taxon>Pseudokineococcus</taxon>
    </lineage>
</organism>